<evidence type="ECO:0000259" key="1">
    <source>
        <dbReference type="Pfam" id="PF18566"/>
    </source>
</evidence>
<dbReference type="InterPro" id="IPR041411">
    <property type="entry name" value="Ldi"/>
</dbReference>
<dbReference type="EMBL" id="BAABJP010000062">
    <property type="protein sequence ID" value="GAA5174532.1"/>
    <property type="molecule type" value="Genomic_DNA"/>
</dbReference>
<dbReference type="Proteomes" id="UP001428817">
    <property type="component" value="Unassembled WGS sequence"/>
</dbReference>
<evidence type="ECO:0000313" key="2">
    <source>
        <dbReference type="EMBL" id="GAA5174532.1"/>
    </source>
</evidence>
<gene>
    <name evidence="2" type="ORF">GCM10023321_78560</name>
</gene>
<organism evidence="2 3">
    <name type="scientific">Pseudonocardia eucalypti</name>
    <dbReference type="NCBI Taxonomy" id="648755"/>
    <lineage>
        <taxon>Bacteria</taxon>
        <taxon>Bacillati</taxon>
        <taxon>Actinomycetota</taxon>
        <taxon>Actinomycetes</taxon>
        <taxon>Pseudonocardiales</taxon>
        <taxon>Pseudonocardiaceae</taxon>
        <taxon>Pseudonocardia</taxon>
    </lineage>
</organism>
<dbReference type="RefSeq" id="WP_221498177.1">
    <property type="nucleotide sequence ID" value="NZ_BAABJP010000062.1"/>
</dbReference>
<sequence>MTTTELTPEQTGHLRHFANLLAQPANDWSFMQGKATGQDDFGGYRFQLAYMTYAMALAHQHRLPAAPGVFKPLIARAIEKMLLPEVWIYWKDTSRGGAAFNAHLSDKYQEEYDPVGRDNIMYSAYVQSMALLFNYLFDDDRYARPGALSFEFFTPFWGGERKRFAYDQNSLNEHLYWLMVRNGFLGVACEPNCIYQICNQPAILGFRMHDILTGGSVAEEVTEGYERAWADFGRLDGDGRYNMFVFEDNKALVPNAGRWPWVDAWCGALMNMWNRDFVRSNYPRQMADLVEPGRDGTISVNPGEPFLLAGNPVIGDACDHGWASVWASEMGDTHTLDGLLAHADRYMNPTWMRGGLYYPRNDRVTDDGGNRTMMEPVTGNVLLAYARLNVPDGLWKLYNQPWDREHHTEPALTEVDPGVDVTLAYYDRTAGELNFAVTGEGRVVIGNLGHADLVVREGDTVLGRRAGELRSEHPGLRANAEGLELTVRDDRPHRYTVTLGGTR</sequence>
<reference evidence="3" key="1">
    <citation type="journal article" date="2019" name="Int. J. Syst. Evol. Microbiol.">
        <title>The Global Catalogue of Microorganisms (GCM) 10K type strain sequencing project: providing services to taxonomists for standard genome sequencing and annotation.</title>
        <authorList>
            <consortium name="The Broad Institute Genomics Platform"/>
            <consortium name="The Broad Institute Genome Sequencing Center for Infectious Disease"/>
            <person name="Wu L."/>
            <person name="Ma J."/>
        </authorList>
    </citation>
    <scope>NUCLEOTIDE SEQUENCE [LARGE SCALE GENOMIC DNA]</scope>
    <source>
        <strain evidence="3">JCM 18303</strain>
    </source>
</reference>
<evidence type="ECO:0000313" key="3">
    <source>
        <dbReference type="Proteomes" id="UP001428817"/>
    </source>
</evidence>
<dbReference type="Pfam" id="PF18566">
    <property type="entry name" value="Ldi"/>
    <property type="match status" value="1"/>
</dbReference>
<protein>
    <recommendedName>
        <fullName evidence="1">Linalool dehydratase/isomerase domain-containing protein</fullName>
    </recommendedName>
</protein>
<name>A0ABP9RCB8_9PSEU</name>
<feature type="domain" description="Linalool dehydratase/isomerase" evidence="1">
    <location>
        <begin position="45"/>
        <end position="363"/>
    </location>
</feature>
<accession>A0ABP9RCB8</accession>
<keyword evidence="3" id="KW-1185">Reference proteome</keyword>
<comment type="caution">
    <text evidence="2">The sequence shown here is derived from an EMBL/GenBank/DDBJ whole genome shotgun (WGS) entry which is preliminary data.</text>
</comment>
<proteinExistence type="predicted"/>